<dbReference type="PROSITE" id="PS00151">
    <property type="entry name" value="ACYLPHOSPHATASE_2"/>
    <property type="match status" value="1"/>
</dbReference>
<dbReference type="OrthoDB" id="6643at2157"/>
<feature type="active site" evidence="1">
    <location>
        <position position="18"/>
    </location>
</feature>
<gene>
    <name evidence="4" type="ORF">DLD82_10765</name>
</gene>
<sequence length="94" mass="10722">MKRYSIIASGRVQGVGFRAYVQEIAYEMDIHGWVRNLPDGTVEIEAEGDDEKVMKFITAIRNSNHTYIQVQAIDTRSIPCTGDQGFIIKRFQNL</sequence>
<organism evidence="4 5">
    <name type="scientific">Methanospirillum stamsii</name>
    <dbReference type="NCBI Taxonomy" id="1277351"/>
    <lineage>
        <taxon>Archaea</taxon>
        <taxon>Methanobacteriati</taxon>
        <taxon>Methanobacteriota</taxon>
        <taxon>Stenosarchaea group</taxon>
        <taxon>Methanomicrobia</taxon>
        <taxon>Methanomicrobiales</taxon>
        <taxon>Methanospirillaceae</taxon>
        <taxon>Methanospirillum</taxon>
    </lineage>
</organism>
<evidence type="ECO:0000313" key="5">
    <source>
        <dbReference type="Proteomes" id="UP000245934"/>
    </source>
</evidence>
<evidence type="ECO:0000256" key="2">
    <source>
        <dbReference type="RuleBase" id="RU004168"/>
    </source>
</evidence>
<dbReference type="InterPro" id="IPR020456">
    <property type="entry name" value="Acylphosphatase"/>
</dbReference>
<dbReference type="RefSeq" id="WP_109941128.1">
    <property type="nucleotide sequence ID" value="NZ_CP176366.1"/>
</dbReference>
<evidence type="ECO:0000256" key="1">
    <source>
        <dbReference type="PROSITE-ProRule" id="PRU00520"/>
    </source>
</evidence>
<dbReference type="Gene3D" id="3.30.70.100">
    <property type="match status" value="1"/>
</dbReference>
<dbReference type="EMBL" id="QGMZ01000019">
    <property type="protein sequence ID" value="PWR73341.1"/>
    <property type="molecule type" value="Genomic_DNA"/>
</dbReference>
<dbReference type="GO" id="GO:0003998">
    <property type="term" value="F:acylphosphatase activity"/>
    <property type="evidence" value="ECO:0007669"/>
    <property type="project" value="UniProtKB-EC"/>
</dbReference>
<comment type="caution">
    <text evidence="4">The sequence shown here is derived from an EMBL/GenBank/DDBJ whole genome shotgun (WGS) entry which is preliminary data.</text>
</comment>
<accession>A0A2V2NCM3</accession>
<evidence type="ECO:0000259" key="3">
    <source>
        <dbReference type="PROSITE" id="PS51160"/>
    </source>
</evidence>
<dbReference type="InterPro" id="IPR001792">
    <property type="entry name" value="Acylphosphatase-like_dom"/>
</dbReference>
<dbReference type="InterPro" id="IPR017968">
    <property type="entry name" value="Acylphosphatase_CS"/>
</dbReference>
<dbReference type="Proteomes" id="UP000245934">
    <property type="component" value="Unassembled WGS sequence"/>
</dbReference>
<name>A0A2V2NCM3_9EURY</name>
<keyword evidence="5" id="KW-1185">Reference proteome</keyword>
<protein>
    <recommendedName>
        <fullName evidence="1">acylphosphatase</fullName>
        <ecNumber evidence="1">3.6.1.7</ecNumber>
    </recommendedName>
</protein>
<keyword evidence="1" id="KW-0378">Hydrolase</keyword>
<feature type="active site" evidence="1">
    <location>
        <position position="36"/>
    </location>
</feature>
<dbReference type="InterPro" id="IPR036046">
    <property type="entry name" value="Acylphosphatase-like_dom_sf"/>
</dbReference>
<comment type="catalytic activity">
    <reaction evidence="1">
        <text>an acyl phosphate + H2O = a carboxylate + phosphate + H(+)</text>
        <dbReference type="Rhea" id="RHEA:14965"/>
        <dbReference type="ChEBI" id="CHEBI:15377"/>
        <dbReference type="ChEBI" id="CHEBI:15378"/>
        <dbReference type="ChEBI" id="CHEBI:29067"/>
        <dbReference type="ChEBI" id="CHEBI:43474"/>
        <dbReference type="ChEBI" id="CHEBI:59918"/>
        <dbReference type="EC" id="3.6.1.7"/>
    </reaction>
</comment>
<dbReference type="EC" id="3.6.1.7" evidence="1"/>
<dbReference type="SUPFAM" id="SSF54975">
    <property type="entry name" value="Acylphosphatase/BLUF domain-like"/>
    <property type="match status" value="1"/>
</dbReference>
<dbReference type="Pfam" id="PF00708">
    <property type="entry name" value="Acylphosphatase"/>
    <property type="match status" value="1"/>
</dbReference>
<comment type="similarity">
    <text evidence="2">Belongs to the acylphosphatase family.</text>
</comment>
<evidence type="ECO:0000313" key="4">
    <source>
        <dbReference type="EMBL" id="PWR73341.1"/>
    </source>
</evidence>
<dbReference type="PANTHER" id="PTHR47268">
    <property type="entry name" value="ACYLPHOSPHATASE"/>
    <property type="match status" value="1"/>
</dbReference>
<dbReference type="AlphaFoldDB" id="A0A2V2NCM3"/>
<dbReference type="PANTHER" id="PTHR47268:SF4">
    <property type="entry name" value="ACYLPHOSPHATASE"/>
    <property type="match status" value="1"/>
</dbReference>
<dbReference type="PROSITE" id="PS51160">
    <property type="entry name" value="ACYLPHOSPHATASE_3"/>
    <property type="match status" value="1"/>
</dbReference>
<reference evidence="4 5" key="1">
    <citation type="submission" date="2018-05" db="EMBL/GenBank/DDBJ databases">
        <title>Draft genome of Methanospirillum stamsii Pt1.</title>
        <authorList>
            <person name="Dueholm M.S."/>
            <person name="Nielsen P.H."/>
            <person name="Bakmann L.F."/>
            <person name="Otzen D.E."/>
        </authorList>
    </citation>
    <scope>NUCLEOTIDE SEQUENCE [LARGE SCALE GENOMIC DNA]</scope>
    <source>
        <strain evidence="4 5">Pt1</strain>
    </source>
</reference>
<dbReference type="GeneID" id="97611357"/>
<feature type="domain" description="Acylphosphatase-like" evidence="3">
    <location>
        <begin position="3"/>
        <end position="90"/>
    </location>
</feature>
<proteinExistence type="inferred from homology"/>